<gene>
    <name evidence="2" type="ORF">JMA_32480</name>
</gene>
<dbReference type="EMBL" id="CP009416">
    <property type="protein sequence ID" value="AJD92565.1"/>
    <property type="molecule type" value="Genomic_DNA"/>
</dbReference>
<dbReference type="Proteomes" id="UP000031449">
    <property type="component" value="Chromosome"/>
</dbReference>
<keyword evidence="1" id="KW-0812">Transmembrane</keyword>
<name>A0A0B5AQL7_9BACL</name>
<dbReference type="KEGG" id="jeo:JMA_32480"/>
<evidence type="ECO:0000256" key="1">
    <source>
        <dbReference type="SAM" id="Phobius"/>
    </source>
</evidence>
<evidence type="ECO:0000313" key="3">
    <source>
        <dbReference type="Proteomes" id="UP000031449"/>
    </source>
</evidence>
<accession>A0A0B5AQL7</accession>
<dbReference type="HOGENOM" id="CLU_2493740_0_0_9"/>
<proteinExistence type="predicted"/>
<sequence length="86" mass="9240">MKLKILQIAAQIAAVVFLVNVGFMLWGDGGFLSESVMSALIALLMFTYGAEYYVNPEHGRKTAYSFFIIGSLILGTVLVGTVTGGF</sequence>
<feature type="transmembrane region" description="Helical" evidence="1">
    <location>
        <begin position="5"/>
        <end position="25"/>
    </location>
</feature>
<dbReference type="BioCyc" id="JESP1508404:G14D9-12529-MONOMER"/>
<protein>
    <submittedName>
        <fullName evidence="2">Uncharacterized protein</fullName>
    </submittedName>
</protein>
<dbReference type="AlphaFoldDB" id="A0A0B5AQL7"/>
<keyword evidence="1" id="KW-1133">Transmembrane helix</keyword>
<keyword evidence="3" id="KW-1185">Reference proteome</keyword>
<feature type="transmembrane region" description="Helical" evidence="1">
    <location>
        <begin position="62"/>
        <end position="83"/>
    </location>
</feature>
<evidence type="ECO:0000313" key="2">
    <source>
        <dbReference type="EMBL" id="AJD92565.1"/>
    </source>
</evidence>
<feature type="transmembrane region" description="Helical" evidence="1">
    <location>
        <begin position="31"/>
        <end position="50"/>
    </location>
</feature>
<keyword evidence="1" id="KW-0472">Membrane</keyword>
<reference evidence="2 3" key="1">
    <citation type="submission" date="2014-08" db="EMBL/GenBank/DDBJ databases">
        <title>Complete genome of a marine bacteria Jeotgalibacillus malaysiensis.</title>
        <authorList>
            <person name="Yaakop A.S."/>
            <person name="Chan K.-G."/>
            <person name="Goh K.M."/>
        </authorList>
    </citation>
    <scope>NUCLEOTIDE SEQUENCE [LARGE SCALE GENOMIC DNA]</scope>
    <source>
        <strain evidence="2 3">D5</strain>
    </source>
</reference>
<organism evidence="2 3">
    <name type="scientific">Jeotgalibacillus malaysiensis</name>
    <dbReference type="NCBI Taxonomy" id="1508404"/>
    <lineage>
        <taxon>Bacteria</taxon>
        <taxon>Bacillati</taxon>
        <taxon>Bacillota</taxon>
        <taxon>Bacilli</taxon>
        <taxon>Bacillales</taxon>
        <taxon>Caryophanaceae</taxon>
        <taxon>Jeotgalibacillus</taxon>
    </lineage>
</organism>